<dbReference type="InterPro" id="IPR008768">
    <property type="entry name" value="Gp9-like"/>
</dbReference>
<dbReference type="KEGG" id="vg:55412470"/>
<evidence type="ECO:0000256" key="1">
    <source>
        <dbReference type="SAM" id="MobiDB-lite"/>
    </source>
</evidence>
<proteinExistence type="predicted"/>
<organism evidence="2 3">
    <name type="scientific">uncultured phage_MedDCM-OCT-S35-C6</name>
    <dbReference type="NCBI Taxonomy" id="2741075"/>
    <lineage>
        <taxon>Viruses</taxon>
        <taxon>Duplodnaviria</taxon>
        <taxon>Heunggongvirae</taxon>
        <taxon>Uroviricota</taxon>
        <taxon>Caudoviricetes</taxon>
        <taxon>Autographivirales</taxon>
        <taxon>Pelagivirus</taxon>
        <taxon>Pelagivirus S35C6</taxon>
    </lineage>
</organism>
<accession>A0A6S4PG49</accession>
<dbReference type="RefSeq" id="YP_010761240.1">
    <property type="nucleotide sequence ID" value="NC_047702.1"/>
</dbReference>
<feature type="compositionally biased region" description="Basic and acidic residues" evidence="1">
    <location>
        <begin position="29"/>
        <end position="80"/>
    </location>
</feature>
<evidence type="ECO:0000313" key="2">
    <source>
        <dbReference type="EMBL" id="BAQ94153.1"/>
    </source>
</evidence>
<feature type="compositionally biased region" description="Basic and acidic residues" evidence="1">
    <location>
        <begin position="1"/>
        <end position="19"/>
    </location>
</feature>
<dbReference type="Pfam" id="PF05396">
    <property type="entry name" value="Phage_T7_Capsid"/>
    <property type="match status" value="1"/>
</dbReference>
<evidence type="ECO:0000313" key="3">
    <source>
        <dbReference type="Proteomes" id="UP000504827"/>
    </source>
</evidence>
<dbReference type="Proteomes" id="UP000504827">
    <property type="component" value="Segment"/>
</dbReference>
<sequence>MVDKVEIKQDETTSEKPVEENVTQSKPEGLPEKFNSVEDLAKSYSELEKKLGSNKEEEAPKEDTPKEEPKNDLEIAEKAVESAGLNMDNLATEYNEKGELDAKSYEALEKAGIPKDYVNQFIEGQKAIADQQAKSIKDIVGGADAYTEMSDWAANNMTDQEKTAYNTAVNSKDIETAKLAVVGLKAKFEKANGNEPNLVEGKATVSGQDGYKSWAEVTAAMSDDRYTKDPAYQALVQDKLAKSEL</sequence>
<dbReference type="GO" id="GO:0019069">
    <property type="term" value="P:viral capsid assembly"/>
    <property type="evidence" value="ECO:0007669"/>
    <property type="project" value="InterPro"/>
</dbReference>
<keyword evidence="3" id="KW-1185">Reference proteome</keyword>
<reference evidence="2 3" key="1">
    <citation type="journal article" date="2013" name="PLoS Genet.">
        <title>Expanding the Marine Virosphere Using Metagenomics.</title>
        <authorList>
            <person name="Mizuno C.M."/>
            <person name="Rodriguez-Valera F."/>
            <person name="Kimes N.E."/>
            <person name="Ghai R."/>
        </authorList>
    </citation>
    <scope>NUCLEOTIDE SEQUENCE [LARGE SCALE GENOMIC DNA]</scope>
    <source>
        <strain evidence="2">UvMED-CGR-U-MedDCM-OCT-S35-C6</strain>
    </source>
</reference>
<feature type="region of interest" description="Disordered" evidence="1">
    <location>
        <begin position="1"/>
        <end position="81"/>
    </location>
</feature>
<protein>
    <submittedName>
        <fullName evidence="2">Scaffolding protein</fullName>
    </submittedName>
</protein>
<name>A0A6S4PG49_9CAUD</name>
<dbReference type="EMBL" id="AP013542">
    <property type="protein sequence ID" value="BAQ94153.1"/>
    <property type="molecule type" value="Genomic_DNA"/>
</dbReference>
<dbReference type="GeneID" id="55412470"/>